<feature type="region of interest" description="Disordered" evidence="1">
    <location>
        <begin position="934"/>
        <end position="1046"/>
    </location>
</feature>
<evidence type="ECO:0000313" key="2">
    <source>
        <dbReference type="EMBL" id="BAT96681.1"/>
    </source>
</evidence>
<feature type="compositionally biased region" description="Basic and acidic residues" evidence="1">
    <location>
        <begin position="150"/>
        <end position="169"/>
    </location>
</feature>
<feature type="compositionally biased region" description="Acidic residues" evidence="1">
    <location>
        <begin position="170"/>
        <end position="183"/>
    </location>
</feature>
<accession>A0A0S3SV17</accession>
<proteinExistence type="predicted"/>
<feature type="compositionally biased region" description="Polar residues" evidence="1">
    <location>
        <begin position="1"/>
        <end position="12"/>
    </location>
</feature>
<feature type="compositionally biased region" description="Basic and acidic residues" evidence="1">
    <location>
        <begin position="52"/>
        <end position="68"/>
    </location>
</feature>
<dbReference type="AlphaFoldDB" id="A0A0S3SV17"/>
<feature type="region of interest" description="Disordered" evidence="1">
    <location>
        <begin position="1"/>
        <end position="259"/>
    </location>
</feature>
<feature type="compositionally biased region" description="Polar residues" evidence="1">
    <location>
        <begin position="934"/>
        <end position="967"/>
    </location>
</feature>
<name>A0A0S3SV17_PHAAN</name>
<feature type="region of interest" description="Disordered" evidence="1">
    <location>
        <begin position="528"/>
        <end position="576"/>
    </location>
</feature>
<reference evidence="2 3" key="1">
    <citation type="journal article" date="2015" name="Sci. Rep.">
        <title>The power of single molecule real-time sequencing technology in the de novo assembly of a eukaryotic genome.</title>
        <authorList>
            <person name="Sakai H."/>
            <person name="Naito K."/>
            <person name="Ogiso-Tanaka E."/>
            <person name="Takahashi Y."/>
            <person name="Iseki K."/>
            <person name="Muto C."/>
            <person name="Satou K."/>
            <person name="Teruya K."/>
            <person name="Shiroma A."/>
            <person name="Shimoji M."/>
            <person name="Hirano T."/>
            <person name="Itoh T."/>
            <person name="Kaga A."/>
            <person name="Tomooka N."/>
        </authorList>
    </citation>
    <scope>NUCLEOTIDE SEQUENCE [LARGE SCALE GENOMIC DNA]</scope>
    <source>
        <strain evidence="3">cv. Shumari</strain>
    </source>
</reference>
<keyword evidence="3" id="KW-1185">Reference proteome</keyword>
<dbReference type="EMBL" id="AP015041">
    <property type="protein sequence ID" value="BAT96681.1"/>
    <property type="molecule type" value="Genomic_DNA"/>
</dbReference>
<evidence type="ECO:0000256" key="1">
    <source>
        <dbReference type="SAM" id="MobiDB-lite"/>
    </source>
</evidence>
<feature type="compositionally biased region" description="Polar residues" evidence="1">
    <location>
        <begin position="90"/>
        <end position="100"/>
    </location>
</feature>
<organism evidence="2 3">
    <name type="scientific">Vigna angularis var. angularis</name>
    <dbReference type="NCBI Taxonomy" id="157739"/>
    <lineage>
        <taxon>Eukaryota</taxon>
        <taxon>Viridiplantae</taxon>
        <taxon>Streptophyta</taxon>
        <taxon>Embryophyta</taxon>
        <taxon>Tracheophyta</taxon>
        <taxon>Spermatophyta</taxon>
        <taxon>Magnoliopsida</taxon>
        <taxon>eudicotyledons</taxon>
        <taxon>Gunneridae</taxon>
        <taxon>Pentapetalae</taxon>
        <taxon>rosids</taxon>
        <taxon>fabids</taxon>
        <taxon>Fabales</taxon>
        <taxon>Fabaceae</taxon>
        <taxon>Papilionoideae</taxon>
        <taxon>50 kb inversion clade</taxon>
        <taxon>NPAAA clade</taxon>
        <taxon>indigoferoid/millettioid clade</taxon>
        <taxon>Phaseoleae</taxon>
        <taxon>Vigna</taxon>
    </lineage>
</organism>
<sequence length="1181" mass="131312">MGNEMGNNNTSAIKEEDNLGEAEKNGFQDDTNETSIAKDVAEKASIDITNEPGKDTWQDEGHAEDVKGKAQTITTDEAKDEDSQDKTIGFASNHTTTVLENDSMKGDAHASDVNMENQTPPTAEAEVVREKGAAALASEDATTELGKVTLQEDSHGDRMKENMKMLPSDEDKDVQEEEAEAFQDEVTGLNSNNTESRLKNDLLEEDTCKSDLNMENKIHHPTAEVEDVQEKTTGMTSYYSRSSLENDKYEGDPEDDVNANHQKHKTVEEKFDQLHIETSLDFDDETSEFDVKTHEDKQEANAVNLTANGKDVQEKSIIPASDAALKLTNSFEGSGDEITEVRQPEKSPSDGSVEAKGGKSESLSSFSLEGTEEYEKQEACFREHWIETCNHHLNNKPSIQQGDEITEVGQPEMSLIDRSVVTEGGNLEILSSSSLEDTQEYVKQEETRVREHTLVTDNHDLNSDPSILQGDEISDFRQPEKSPNDEAVEAKDGNSESFSSFEDTEEYEKQEETCLREQLLVAYSHHLHNEPSTEQGDEVTEVSQPDTSNDGSVEAEAGNFEILSSSSLEGTEEYKKQEESCLREEILLTHNLQLNNEPPIQQADVEESTVLTLSAVNMSNNIEIQESSGHSDNDEPDKFLSEQSFLGTDSLLEDNLLDTNSHSEQIKDDGLAKEMKSHVELCTDMLDTTSDSLSIDTTTNGNSLTKVNCTTEDSHTSPLESSLVVSPIKFDHEENCKVPYGKSILSRSGSMENSHDCNSDQCIKYSLKEYNMVYICDVSIESNGDCNGERNMLLDSDVFRLATNDQVEESKVTENGVPFDAYINNSNKASEESGATSEEKHSAVPEAKRVSLIEGLTDVDCRHDEGNENKIEETNEKPEVSNVMINTFEGTEMSEQCNCDLVTINQEESFPLQNNSSLLHLYDDHQDNVKQDRSLTATSMPNLGWKQTNKTKNSGHTIDNSNSSELTVPSLDLDNKEAFEKEDKEDPEHTEAELTTSTATMSIVEPYSNKSIFENGANETKESITRPSTESNPDNPNTSSQMQQSPSFNLNLRKEARPGESDKIPLLHQNKSANESFSKQNSMNLINSMPHSQYEQCMLHSEEMPVEEKIVTMERSYSRKSKAPFIGLLKEEEEAHLLGMARTQDNHAGTKNTVSSTSPKKDKRKPRSSFFSSCMCCATVP</sequence>
<feature type="compositionally biased region" description="Basic and acidic residues" evidence="1">
    <location>
        <begin position="474"/>
        <end position="494"/>
    </location>
</feature>
<feature type="compositionally biased region" description="Basic and acidic residues" evidence="1">
    <location>
        <begin position="196"/>
        <end position="223"/>
    </location>
</feature>
<feature type="compositionally biased region" description="Polar residues" evidence="1">
    <location>
        <begin position="1025"/>
        <end position="1046"/>
    </location>
</feature>
<feature type="region of interest" description="Disordered" evidence="1">
    <location>
        <begin position="456"/>
        <end position="512"/>
    </location>
</feature>
<feature type="compositionally biased region" description="Basic and acidic residues" evidence="1">
    <location>
        <begin position="13"/>
        <end position="27"/>
    </location>
</feature>
<feature type="compositionally biased region" description="Basic and acidic residues" evidence="1">
    <location>
        <begin position="973"/>
        <end position="992"/>
    </location>
</feature>
<feature type="region of interest" description="Disordered" evidence="1">
    <location>
        <begin position="1141"/>
        <end position="1168"/>
    </location>
</feature>
<evidence type="ECO:0000313" key="3">
    <source>
        <dbReference type="Proteomes" id="UP000291084"/>
    </source>
</evidence>
<gene>
    <name evidence="2" type="primary">Vigan.08G365700</name>
    <name evidence="2" type="ORF">VIGAN_08365700</name>
</gene>
<feature type="compositionally biased region" description="Basic and acidic residues" evidence="1">
    <location>
        <begin position="339"/>
        <end position="348"/>
    </location>
</feature>
<feature type="compositionally biased region" description="Polar residues" evidence="1">
    <location>
        <begin position="541"/>
        <end position="551"/>
    </location>
</feature>
<protein>
    <submittedName>
        <fullName evidence="2">Uncharacterized protein</fullName>
    </submittedName>
</protein>
<dbReference type="OrthoDB" id="1681423at2759"/>
<dbReference type="Proteomes" id="UP000291084">
    <property type="component" value="Chromosome 8"/>
</dbReference>
<feature type="region of interest" description="Disordered" evidence="1">
    <location>
        <begin position="329"/>
        <end position="370"/>
    </location>
</feature>
<feature type="compositionally biased region" description="Polar residues" evidence="1">
    <location>
        <begin position="231"/>
        <end position="243"/>
    </location>
</feature>